<keyword evidence="2" id="KW-1185">Reference proteome</keyword>
<dbReference type="EMBL" id="JACRUJ010000006">
    <property type="protein sequence ID" value="MBC5842718.1"/>
    <property type="molecule type" value="Genomic_DNA"/>
</dbReference>
<organism evidence="1 2">
    <name type="scientific">Flavobacterium kayseriense</name>
    <dbReference type="NCBI Taxonomy" id="2764714"/>
    <lineage>
        <taxon>Bacteria</taxon>
        <taxon>Pseudomonadati</taxon>
        <taxon>Bacteroidota</taxon>
        <taxon>Flavobacteriia</taxon>
        <taxon>Flavobacteriales</taxon>
        <taxon>Flavobacteriaceae</taxon>
        <taxon>Flavobacterium</taxon>
    </lineage>
</organism>
<accession>A0ABR7JB09</accession>
<gene>
    <name evidence="1" type="ORF">H8R23_14995</name>
</gene>
<sequence length="172" mass="19636">MFLNYIKAFSVKRILKNSLQNDRRNPDSSTVRTIGVVVEESSLEIVEQLIKRFREQGIANQDIVVIVYRDKVKKGSAVSYPLFSARDLNWNATFSSTNVNDFIVTDFDLLISYYDVEKAGLLLLTNQSNAKFKVGLASVDKRLNDLIINTTVDNHVVFTQEIVKYLKILNKL</sequence>
<comment type="caution">
    <text evidence="1">The sequence shown here is derived from an EMBL/GenBank/DDBJ whole genome shotgun (WGS) entry which is preliminary data.</text>
</comment>
<name>A0ABR7JB09_9FLAO</name>
<dbReference type="Pfam" id="PF21857">
    <property type="entry name" value="DUF6913"/>
    <property type="match status" value="1"/>
</dbReference>
<protein>
    <submittedName>
        <fullName evidence="1">Uncharacterized protein</fullName>
    </submittedName>
</protein>
<evidence type="ECO:0000313" key="2">
    <source>
        <dbReference type="Proteomes" id="UP000629963"/>
    </source>
</evidence>
<reference evidence="1 2" key="1">
    <citation type="submission" date="2020-08" db="EMBL/GenBank/DDBJ databases">
        <title>Description of novel Flavobacterium F-380 isolate.</title>
        <authorList>
            <person name="Saticioglu I.B."/>
            <person name="Duman M."/>
            <person name="Altun S."/>
        </authorList>
    </citation>
    <scope>NUCLEOTIDE SEQUENCE [LARGE SCALE GENOMIC DNA]</scope>
    <source>
        <strain evidence="1 2">F-380</strain>
    </source>
</reference>
<dbReference type="InterPro" id="IPR054207">
    <property type="entry name" value="DUF6913"/>
</dbReference>
<proteinExistence type="predicted"/>
<dbReference type="Proteomes" id="UP000629963">
    <property type="component" value="Unassembled WGS sequence"/>
</dbReference>
<evidence type="ECO:0000313" key="1">
    <source>
        <dbReference type="EMBL" id="MBC5842718.1"/>
    </source>
</evidence>